<feature type="compositionally biased region" description="Basic residues" evidence="6">
    <location>
        <begin position="1097"/>
        <end position="1106"/>
    </location>
</feature>
<dbReference type="AlphaFoldDB" id="A0A1B0BPJ0"/>
<evidence type="ECO:0000256" key="5">
    <source>
        <dbReference type="ARBA" id="ARBA00023306"/>
    </source>
</evidence>
<keyword evidence="2" id="KW-0132">Cell division</keyword>
<protein>
    <submittedName>
        <fullName evidence="7">Uncharacterized protein</fullName>
    </submittedName>
</protein>
<name>A0A1B0BPJ0_9MUSC</name>
<accession>A0A1B0BPJ0</accession>
<feature type="compositionally biased region" description="Basic and acidic residues" evidence="6">
    <location>
        <begin position="1068"/>
        <end position="1090"/>
    </location>
</feature>
<keyword evidence="5" id="KW-0131">Cell cycle</keyword>
<dbReference type="GO" id="GO:0051301">
    <property type="term" value="P:cell division"/>
    <property type="evidence" value="ECO:0007669"/>
    <property type="project" value="UniProtKB-KW"/>
</dbReference>
<dbReference type="GO" id="GO:0007064">
    <property type="term" value="P:mitotic sister chromatid cohesion"/>
    <property type="evidence" value="ECO:0007669"/>
    <property type="project" value="InterPro"/>
</dbReference>
<keyword evidence="4" id="KW-0539">Nucleus</keyword>
<evidence type="ECO:0000313" key="8">
    <source>
        <dbReference type="Proteomes" id="UP000092460"/>
    </source>
</evidence>
<evidence type="ECO:0000313" key="7">
    <source>
        <dbReference type="EnsemblMetazoa" id="GPPI036505-PA"/>
    </source>
</evidence>
<evidence type="ECO:0000256" key="1">
    <source>
        <dbReference type="ARBA" id="ARBA00004123"/>
    </source>
</evidence>
<dbReference type="PANTHER" id="PTHR12663">
    <property type="entry name" value="ANDROGEN INDUCED INHIBITOR OF PROLIFERATION AS3 / PDS5-RELATED"/>
    <property type="match status" value="1"/>
</dbReference>
<dbReference type="InterPro" id="IPR011989">
    <property type="entry name" value="ARM-like"/>
</dbReference>
<dbReference type="EnsemblMetazoa" id="GPPI036505-RA">
    <property type="protein sequence ID" value="GPPI036505-PA"/>
    <property type="gene ID" value="GPPI036505"/>
</dbReference>
<reference evidence="7" key="2">
    <citation type="submission" date="2020-05" db="UniProtKB">
        <authorList>
            <consortium name="EnsemblMetazoa"/>
        </authorList>
    </citation>
    <scope>IDENTIFICATION</scope>
    <source>
        <strain evidence="7">IAEA</strain>
    </source>
</reference>
<dbReference type="PANTHER" id="PTHR12663:SF0">
    <property type="entry name" value="PRECOCIOUS DISSOCIATION OF SISTERS 5, ISOFORM A"/>
    <property type="match status" value="1"/>
</dbReference>
<reference evidence="8" key="1">
    <citation type="submission" date="2015-01" db="EMBL/GenBank/DDBJ databases">
        <authorList>
            <person name="Aksoy S."/>
            <person name="Warren W."/>
            <person name="Wilson R.K."/>
        </authorList>
    </citation>
    <scope>NUCLEOTIDE SEQUENCE [LARGE SCALE GENOMIC DNA]</scope>
    <source>
        <strain evidence="8">IAEA</strain>
    </source>
</reference>
<dbReference type="InterPro" id="IPR039776">
    <property type="entry name" value="Pds5"/>
</dbReference>
<evidence type="ECO:0000256" key="2">
    <source>
        <dbReference type="ARBA" id="ARBA00022618"/>
    </source>
</evidence>
<comment type="subcellular location">
    <subcellularLocation>
        <location evidence="1">Nucleus</location>
    </subcellularLocation>
</comment>
<dbReference type="VEuPathDB" id="VectorBase:GPPI036505"/>
<dbReference type="SUPFAM" id="SSF48371">
    <property type="entry name" value="ARM repeat"/>
    <property type="match status" value="1"/>
</dbReference>
<dbReference type="InterPro" id="IPR016024">
    <property type="entry name" value="ARM-type_fold"/>
</dbReference>
<sequence>MISSRCEPLVKDLTKEELLRRLNMLATKLSATTRQCSIKDSELIVHHLFARIFDLINENHSVEAKNRITDILSSLIMEIDNISIELLDLLLSNIVKPKKMQNRAACQLTKDIIFKTQDYLKPILKRYFDRIFVINHFANTSEMYDKIYDLVYELNAISPTILYNVLQQMEYKLHSTNEEERLAMVKLLSNIFSAEGSKFNEQFPNLLHILLGCFDDGTAAIRITCVQYSMHYFINHSRLRPYIIKCLSARHLDSNATVRYEVVLAIVKAVNSRFDIVCETRDLLLILRKSTLDTIFKVRREALIGLVLIYQKASNEKKFSLRWIKNTVMHFYYMPTVDDRICLQRILITCLIPYQLDSKERMKRLCHLLATFDYNSSLAFVKLQKDHLNKREIVRKWIMLHHFKEITIEIQDQLSVQQSLISKMLPDTMNATESLTRFSANLRKDPDLLRYMQIILKHDVSCKECVNATSLLLKKLDVPCNENLYYQVVKMLLEIVASVMIDKESISALVELIDACMQGGDAAKEMGIPGENAGIRSLKILKFLSFIFPVHFYTDKTLRHMMDLLRYRHDYIAPLILKSFTGLGQCKALSEIKPHIMFDLTRICKYFALHGTAEEAKHAVRCAYVNAQENALRIPGTPQVHPIFHEIVESLRSPLTSNDMHRRAKIITLGHIAYKMSHVFAIPIKKIISAFIVRNVLLCSVSEPRDCKLLGLNWCERDELPLDTVCKLDALKTMARWSLGMATDEFTIQKTLRLLFAHVYVPGGFLERDYFLPVEKSWLRLGAACAILKICERKVIADQCTAEQYFNLSQVMCDPERKVREMFAAKLHKGLAKQLPNKCLPLDFMGHYVLGGYETDQDLVEKMSEFLKADINKRREYLKILTMQSSGNSTDPKRQQLLPDFMLTFVIPILAHHPSFTNYQDYAQLMQIEKALRFVLDPLISRPDDDFSFSFYERLIRMMKDHCLTTTNDYYDINNLKMRAICDIADFIIRSKMPLCESLPNEELFASIQLPIKYFKPHQYIKVKGLSKLAALKPEYTLPFTTVSLTTSQIIPVAVKVTVTSRKRARSSERCQASKEEIVNNKDKEEDDSKSLSTVAGRKRKRTASI</sequence>
<dbReference type="GO" id="GO:0005634">
    <property type="term" value="C:nucleus"/>
    <property type="evidence" value="ECO:0007669"/>
    <property type="project" value="UniProtKB-SubCell"/>
</dbReference>
<dbReference type="Gene3D" id="1.25.10.10">
    <property type="entry name" value="Leucine-rich Repeat Variant"/>
    <property type="match status" value="1"/>
</dbReference>
<evidence type="ECO:0000256" key="3">
    <source>
        <dbReference type="ARBA" id="ARBA00022776"/>
    </source>
</evidence>
<keyword evidence="8" id="KW-1185">Reference proteome</keyword>
<evidence type="ECO:0000256" key="4">
    <source>
        <dbReference type="ARBA" id="ARBA00023242"/>
    </source>
</evidence>
<dbReference type="EMBL" id="JXJN01017996">
    <property type="status" value="NOT_ANNOTATED_CDS"/>
    <property type="molecule type" value="Genomic_DNA"/>
</dbReference>
<dbReference type="Pfam" id="PF20168">
    <property type="entry name" value="PDS5"/>
    <property type="match status" value="1"/>
</dbReference>
<evidence type="ECO:0000256" key="6">
    <source>
        <dbReference type="SAM" id="MobiDB-lite"/>
    </source>
</evidence>
<feature type="region of interest" description="Disordered" evidence="6">
    <location>
        <begin position="1068"/>
        <end position="1106"/>
    </location>
</feature>
<dbReference type="Proteomes" id="UP000092460">
    <property type="component" value="Unassembled WGS sequence"/>
</dbReference>
<organism evidence="7 8">
    <name type="scientific">Glossina palpalis gambiensis</name>
    <dbReference type="NCBI Taxonomy" id="67801"/>
    <lineage>
        <taxon>Eukaryota</taxon>
        <taxon>Metazoa</taxon>
        <taxon>Ecdysozoa</taxon>
        <taxon>Arthropoda</taxon>
        <taxon>Hexapoda</taxon>
        <taxon>Insecta</taxon>
        <taxon>Pterygota</taxon>
        <taxon>Neoptera</taxon>
        <taxon>Endopterygota</taxon>
        <taxon>Diptera</taxon>
        <taxon>Brachycera</taxon>
        <taxon>Muscomorpha</taxon>
        <taxon>Hippoboscoidea</taxon>
        <taxon>Glossinidae</taxon>
        <taxon>Glossina</taxon>
    </lineage>
</organism>
<proteinExistence type="predicted"/>
<dbReference type="STRING" id="67801.A0A1B0BPJ0"/>
<keyword evidence="3" id="KW-0498">Mitosis</keyword>